<evidence type="ECO:0000313" key="2">
    <source>
        <dbReference type="Proteomes" id="UP000823775"/>
    </source>
</evidence>
<keyword evidence="2" id="KW-1185">Reference proteome</keyword>
<organism evidence="1 2">
    <name type="scientific">Datura stramonium</name>
    <name type="common">Jimsonweed</name>
    <name type="synonym">Common thornapple</name>
    <dbReference type="NCBI Taxonomy" id="4076"/>
    <lineage>
        <taxon>Eukaryota</taxon>
        <taxon>Viridiplantae</taxon>
        <taxon>Streptophyta</taxon>
        <taxon>Embryophyta</taxon>
        <taxon>Tracheophyta</taxon>
        <taxon>Spermatophyta</taxon>
        <taxon>Magnoliopsida</taxon>
        <taxon>eudicotyledons</taxon>
        <taxon>Gunneridae</taxon>
        <taxon>Pentapetalae</taxon>
        <taxon>asterids</taxon>
        <taxon>lamiids</taxon>
        <taxon>Solanales</taxon>
        <taxon>Solanaceae</taxon>
        <taxon>Solanoideae</taxon>
        <taxon>Datureae</taxon>
        <taxon>Datura</taxon>
    </lineage>
</organism>
<accession>A0ABS8T620</accession>
<name>A0ABS8T620_DATST</name>
<reference evidence="1 2" key="1">
    <citation type="journal article" date="2021" name="BMC Genomics">
        <title>Datura genome reveals duplications of psychoactive alkaloid biosynthetic genes and high mutation rate following tissue culture.</title>
        <authorList>
            <person name="Rajewski A."/>
            <person name="Carter-House D."/>
            <person name="Stajich J."/>
            <person name="Litt A."/>
        </authorList>
    </citation>
    <scope>NUCLEOTIDE SEQUENCE [LARGE SCALE GENOMIC DNA]</scope>
    <source>
        <strain evidence="1">AR-01</strain>
    </source>
</reference>
<gene>
    <name evidence="1" type="ORF">HAX54_003032</name>
</gene>
<proteinExistence type="predicted"/>
<dbReference type="Proteomes" id="UP000823775">
    <property type="component" value="Unassembled WGS sequence"/>
</dbReference>
<sequence>MRRSTNIFDPPRDRAIVAPNETMDITNIQGPNETPKFKLTKCRRSGMDFTKLDAQFSLLSISKSILGEGMELPENEDVDMKDFMAQHSRLMNKVTLMDLMRNRP</sequence>
<dbReference type="EMBL" id="JACEIK010001137">
    <property type="protein sequence ID" value="MCD7466390.1"/>
    <property type="molecule type" value="Genomic_DNA"/>
</dbReference>
<evidence type="ECO:0000313" key="1">
    <source>
        <dbReference type="EMBL" id="MCD7466390.1"/>
    </source>
</evidence>
<protein>
    <submittedName>
        <fullName evidence="1">Uncharacterized protein</fullName>
    </submittedName>
</protein>
<comment type="caution">
    <text evidence="1">The sequence shown here is derived from an EMBL/GenBank/DDBJ whole genome shotgun (WGS) entry which is preliminary data.</text>
</comment>